<evidence type="ECO:0000256" key="1">
    <source>
        <dbReference type="SAM" id="MobiDB-lite"/>
    </source>
</evidence>
<keyword evidence="2" id="KW-0812">Transmembrane</keyword>
<gene>
    <name evidence="3" type="ORF">GCM10022224_028870</name>
</gene>
<name>A0ABP7BLU6_9ACTN</name>
<keyword evidence="4" id="KW-1185">Reference proteome</keyword>
<proteinExistence type="predicted"/>
<feature type="transmembrane region" description="Helical" evidence="2">
    <location>
        <begin position="135"/>
        <end position="158"/>
    </location>
</feature>
<evidence type="ECO:0000256" key="2">
    <source>
        <dbReference type="SAM" id="Phobius"/>
    </source>
</evidence>
<evidence type="ECO:0008006" key="5">
    <source>
        <dbReference type="Google" id="ProtNLM"/>
    </source>
</evidence>
<evidence type="ECO:0000313" key="3">
    <source>
        <dbReference type="EMBL" id="GAA3663049.1"/>
    </source>
</evidence>
<dbReference type="Proteomes" id="UP001500902">
    <property type="component" value="Unassembled WGS sequence"/>
</dbReference>
<dbReference type="EMBL" id="BAAAZP010000049">
    <property type="protein sequence ID" value="GAA3663049.1"/>
    <property type="molecule type" value="Genomic_DNA"/>
</dbReference>
<organism evidence="3 4">
    <name type="scientific">Nonomuraea antimicrobica</name>
    <dbReference type="NCBI Taxonomy" id="561173"/>
    <lineage>
        <taxon>Bacteria</taxon>
        <taxon>Bacillati</taxon>
        <taxon>Actinomycetota</taxon>
        <taxon>Actinomycetes</taxon>
        <taxon>Streptosporangiales</taxon>
        <taxon>Streptosporangiaceae</taxon>
        <taxon>Nonomuraea</taxon>
    </lineage>
</organism>
<protein>
    <recommendedName>
        <fullName evidence="5">PH domain-containing protein</fullName>
    </recommendedName>
</protein>
<comment type="caution">
    <text evidence="3">The sequence shown here is derived from an EMBL/GenBank/DDBJ whole genome shotgun (WGS) entry which is preliminary data.</text>
</comment>
<evidence type="ECO:0000313" key="4">
    <source>
        <dbReference type="Proteomes" id="UP001500902"/>
    </source>
</evidence>
<feature type="compositionally biased region" description="Polar residues" evidence="1">
    <location>
        <begin position="19"/>
        <end position="38"/>
    </location>
</feature>
<keyword evidence="2" id="KW-1133">Transmembrane helix</keyword>
<feature type="region of interest" description="Disordered" evidence="1">
    <location>
        <begin position="1"/>
        <end position="38"/>
    </location>
</feature>
<dbReference type="RefSeq" id="WP_344877028.1">
    <property type="nucleotide sequence ID" value="NZ_BAAAZP010000049.1"/>
</dbReference>
<sequence length="314" mass="34610">MKQLQPCAGATKSGRCPKTTLTSPGHQSLTVTDPHSGNSLTLTPARLLHYSHDLEGDRQVQGVAALGDDGLVLLDLSGDWHAPHLEEFARRAGIPLYDARRHPSNKVRAILASRAAGWQRIHGLKPPSPGRWRKAVVIAAGLAGAALMVYLLSVGLWAAWRGLSMLGRLLLELLEIKWLWVLFSPALLLLRPVLARLHRLRRKRGLTIGPYGGPNLTLGSFNKLNITQGNTVIGEVRLGARPGQAFSLLLYRYERLTGLFILDIAGHPLHHLPGAWPPQEVEHFAKRHDLHLAVHQVSHDEYLNLTTNSREATP</sequence>
<feature type="transmembrane region" description="Helical" evidence="2">
    <location>
        <begin position="178"/>
        <end position="194"/>
    </location>
</feature>
<reference evidence="4" key="1">
    <citation type="journal article" date="2019" name="Int. J. Syst. Evol. Microbiol.">
        <title>The Global Catalogue of Microorganisms (GCM) 10K type strain sequencing project: providing services to taxonomists for standard genome sequencing and annotation.</title>
        <authorList>
            <consortium name="The Broad Institute Genomics Platform"/>
            <consortium name="The Broad Institute Genome Sequencing Center for Infectious Disease"/>
            <person name="Wu L."/>
            <person name="Ma J."/>
        </authorList>
    </citation>
    <scope>NUCLEOTIDE SEQUENCE [LARGE SCALE GENOMIC DNA]</scope>
    <source>
        <strain evidence="4">JCM 16904</strain>
    </source>
</reference>
<keyword evidence="2" id="KW-0472">Membrane</keyword>
<accession>A0ABP7BLU6</accession>